<dbReference type="GO" id="GO:0006606">
    <property type="term" value="P:protein import into nucleus"/>
    <property type="evidence" value="ECO:0007669"/>
    <property type="project" value="TreeGrafter"/>
</dbReference>
<evidence type="ECO:0000256" key="3">
    <source>
        <dbReference type="ARBA" id="ARBA00022448"/>
    </source>
</evidence>
<dbReference type="PANTHER" id="PTHR13373">
    <property type="entry name" value="FROUNT PROTEIN-RELATED"/>
    <property type="match status" value="1"/>
</dbReference>
<keyword evidence="6 9" id="KW-0811">Translocation</keyword>
<dbReference type="OrthoDB" id="17644at2759"/>
<keyword evidence="7 9" id="KW-0906">Nuclear pore complex</keyword>
<proteinExistence type="inferred from homology"/>
<dbReference type="AlphaFoldDB" id="A0A9P6B7E9"/>
<dbReference type="Proteomes" id="UP000886523">
    <property type="component" value="Unassembled WGS sequence"/>
</dbReference>
<dbReference type="GO" id="GO:0006406">
    <property type="term" value="P:mRNA export from nucleus"/>
    <property type="evidence" value="ECO:0007669"/>
    <property type="project" value="TreeGrafter"/>
</dbReference>
<keyword evidence="5 9" id="KW-0653">Protein transport</keyword>
<dbReference type="GO" id="GO:0045893">
    <property type="term" value="P:positive regulation of DNA-templated transcription"/>
    <property type="evidence" value="ECO:0007669"/>
    <property type="project" value="TreeGrafter"/>
</dbReference>
<dbReference type="GO" id="GO:0031965">
    <property type="term" value="C:nuclear membrane"/>
    <property type="evidence" value="ECO:0007669"/>
    <property type="project" value="UniProtKB-UniRule"/>
</dbReference>
<reference evidence="10" key="1">
    <citation type="journal article" date="2020" name="Nat. Commun.">
        <title>Large-scale genome sequencing of mycorrhizal fungi provides insights into the early evolution of symbiotic traits.</title>
        <authorList>
            <person name="Miyauchi S."/>
            <person name="Kiss E."/>
            <person name="Kuo A."/>
            <person name="Drula E."/>
            <person name="Kohler A."/>
            <person name="Sanchez-Garcia M."/>
            <person name="Morin E."/>
            <person name="Andreopoulos B."/>
            <person name="Barry K.W."/>
            <person name="Bonito G."/>
            <person name="Buee M."/>
            <person name="Carver A."/>
            <person name="Chen C."/>
            <person name="Cichocki N."/>
            <person name="Clum A."/>
            <person name="Culley D."/>
            <person name="Crous P.W."/>
            <person name="Fauchery L."/>
            <person name="Girlanda M."/>
            <person name="Hayes R.D."/>
            <person name="Keri Z."/>
            <person name="LaButti K."/>
            <person name="Lipzen A."/>
            <person name="Lombard V."/>
            <person name="Magnuson J."/>
            <person name="Maillard F."/>
            <person name="Murat C."/>
            <person name="Nolan M."/>
            <person name="Ohm R.A."/>
            <person name="Pangilinan J."/>
            <person name="Pereira M.F."/>
            <person name="Perotto S."/>
            <person name="Peter M."/>
            <person name="Pfister S."/>
            <person name="Riley R."/>
            <person name="Sitrit Y."/>
            <person name="Stielow J.B."/>
            <person name="Szollosi G."/>
            <person name="Zifcakova L."/>
            <person name="Stursova M."/>
            <person name="Spatafora J.W."/>
            <person name="Tedersoo L."/>
            <person name="Vaario L.M."/>
            <person name="Yamada A."/>
            <person name="Yan M."/>
            <person name="Wang P."/>
            <person name="Xu J."/>
            <person name="Bruns T."/>
            <person name="Baldrian P."/>
            <person name="Vilgalys R."/>
            <person name="Dunand C."/>
            <person name="Henrissat B."/>
            <person name="Grigoriev I.V."/>
            <person name="Hibbett D."/>
            <person name="Nagy L.G."/>
            <person name="Martin F.M."/>
        </authorList>
    </citation>
    <scope>NUCLEOTIDE SEQUENCE</scope>
    <source>
        <strain evidence="10">UP504</strain>
    </source>
</reference>
<comment type="function">
    <text evidence="9">Functions as a component of the nuclear pore complex (NPC).</text>
</comment>
<dbReference type="PANTHER" id="PTHR13373:SF21">
    <property type="entry name" value="NUCLEAR PORE COMPLEX PROTEIN NUP85"/>
    <property type="match status" value="1"/>
</dbReference>
<comment type="subunit">
    <text evidence="9">Component of the nuclear pore complex (NPC).</text>
</comment>
<evidence type="ECO:0000313" key="11">
    <source>
        <dbReference type="Proteomes" id="UP000886523"/>
    </source>
</evidence>
<organism evidence="10 11">
    <name type="scientific">Hydnum rufescens UP504</name>
    <dbReference type="NCBI Taxonomy" id="1448309"/>
    <lineage>
        <taxon>Eukaryota</taxon>
        <taxon>Fungi</taxon>
        <taxon>Dikarya</taxon>
        <taxon>Basidiomycota</taxon>
        <taxon>Agaricomycotina</taxon>
        <taxon>Agaricomycetes</taxon>
        <taxon>Cantharellales</taxon>
        <taxon>Hydnaceae</taxon>
        <taxon>Hydnum</taxon>
    </lineage>
</organism>
<evidence type="ECO:0000256" key="5">
    <source>
        <dbReference type="ARBA" id="ARBA00022927"/>
    </source>
</evidence>
<dbReference type="GO" id="GO:0017056">
    <property type="term" value="F:structural constituent of nuclear pore"/>
    <property type="evidence" value="ECO:0007669"/>
    <property type="project" value="TreeGrafter"/>
</dbReference>
<keyword evidence="4 9" id="KW-0509">mRNA transport</keyword>
<accession>A0A9P6B7E9</accession>
<dbReference type="EMBL" id="MU128920">
    <property type="protein sequence ID" value="KAF9519011.1"/>
    <property type="molecule type" value="Genomic_DNA"/>
</dbReference>
<dbReference type="Pfam" id="PF07575">
    <property type="entry name" value="Nucleopor_Nup85"/>
    <property type="match status" value="2"/>
</dbReference>
<evidence type="ECO:0000256" key="6">
    <source>
        <dbReference type="ARBA" id="ARBA00023010"/>
    </source>
</evidence>
<evidence type="ECO:0000256" key="1">
    <source>
        <dbReference type="ARBA" id="ARBA00004567"/>
    </source>
</evidence>
<keyword evidence="11" id="KW-1185">Reference proteome</keyword>
<comment type="caution">
    <text evidence="10">The sequence shown here is derived from an EMBL/GenBank/DDBJ whole genome shotgun (WGS) entry which is preliminary data.</text>
</comment>
<evidence type="ECO:0000256" key="8">
    <source>
        <dbReference type="ARBA" id="ARBA00023242"/>
    </source>
</evidence>
<sequence length="586" mass="66688">MKECRCRAPRILALVGDQSVSTWIMSTHISIAFGLTTPFDESHYLHYMEVVSTFHLFQTVYTSDSGNVTTALIGEELLLWLNMHYIAPSSEEGPALDTHEKPWLEENFWIFLIRCVLRGIPKSAVYFLKKLSTTHPSRVLRRLVTELIPILTKHPRSKDYTTEHEFLASYRRWKEQLLKHFRRYVDELEDYDGDGQGERREEGEWRSAIEIICSIMEGDKQTLFTLCKDQEWGWREALGVWGVWIDIRFTREALPITLPLILESLPINPTKPDEIVQTALLSYDIQSITLEYLGACGAEGRSLVAEIIKRVPIDVAAPYIKAKENEDKSNVEPTTPIRQLPSNGADTSMTMDMKELDPEIEAWKKWEAKILKIITVCKDYGLEDVLLSVCRSISHSLMRRGLYGKAVQYSVLARDGRGVGQIADLLLHVYITKGTKNLGPFGANEFRAQVASIPSEFLPSPTGTIELQQRQSGDIFTSRLQFISRYAEFHNMFSRGERRDSLKYLVVMLSAGIVPKFWWGVVLLDAGGMLDDDEMLITVEEAYELLRHLEEVHIHAEQGSGADYLGALELIMRGGRSRFGGSTGYE</sequence>
<name>A0A9P6B7E9_9AGAM</name>
<protein>
    <recommendedName>
        <fullName evidence="9">Nuclear pore complex protein Nup85</fullName>
    </recommendedName>
</protein>
<keyword evidence="3 9" id="KW-0813">Transport</keyword>
<keyword evidence="9" id="KW-0472">Membrane</keyword>
<evidence type="ECO:0000256" key="2">
    <source>
        <dbReference type="ARBA" id="ARBA00005573"/>
    </source>
</evidence>
<evidence type="ECO:0000256" key="9">
    <source>
        <dbReference type="RuleBase" id="RU365073"/>
    </source>
</evidence>
<comment type="similarity">
    <text evidence="2 9">Belongs to the nucleoporin Nup85 family.</text>
</comment>
<dbReference type="InterPro" id="IPR011502">
    <property type="entry name" value="Nucleoporin_Nup85"/>
</dbReference>
<comment type="subcellular location">
    <subcellularLocation>
        <location evidence="1 9">Nucleus</location>
        <location evidence="1 9">Nuclear pore complex</location>
    </subcellularLocation>
</comment>
<evidence type="ECO:0000256" key="7">
    <source>
        <dbReference type="ARBA" id="ARBA00023132"/>
    </source>
</evidence>
<dbReference type="GO" id="GO:0031080">
    <property type="term" value="C:nuclear pore outer ring"/>
    <property type="evidence" value="ECO:0007669"/>
    <property type="project" value="TreeGrafter"/>
</dbReference>
<keyword evidence="8 9" id="KW-0539">Nucleus</keyword>
<evidence type="ECO:0000256" key="4">
    <source>
        <dbReference type="ARBA" id="ARBA00022816"/>
    </source>
</evidence>
<evidence type="ECO:0000313" key="10">
    <source>
        <dbReference type="EMBL" id="KAF9519011.1"/>
    </source>
</evidence>
<gene>
    <name evidence="10" type="ORF">BS47DRAFT_1358426</name>
</gene>